<feature type="compositionally biased region" description="Low complexity" evidence="1">
    <location>
        <begin position="48"/>
        <end position="57"/>
    </location>
</feature>
<feature type="compositionally biased region" description="Polar residues" evidence="1">
    <location>
        <begin position="103"/>
        <end position="112"/>
    </location>
</feature>
<feature type="region of interest" description="Disordered" evidence="1">
    <location>
        <begin position="92"/>
        <end position="116"/>
    </location>
</feature>
<comment type="caution">
    <text evidence="2">The sequence shown here is derived from an EMBL/GenBank/DDBJ whole genome shotgun (WGS) entry which is preliminary data.</text>
</comment>
<evidence type="ECO:0000256" key="1">
    <source>
        <dbReference type="SAM" id="MobiDB-lite"/>
    </source>
</evidence>
<protein>
    <submittedName>
        <fullName evidence="2">Uncharacterized protein</fullName>
    </submittedName>
</protein>
<accession>A0AAV9RML8</accession>
<gene>
    <name evidence="2" type="ORF">CRENBAI_008417</name>
</gene>
<organism evidence="2 3">
    <name type="scientific">Crenichthys baileyi</name>
    <name type="common">White River springfish</name>
    <dbReference type="NCBI Taxonomy" id="28760"/>
    <lineage>
        <taxon>Eukaryota</taxon>
        <taxon>Metazoa</taxon>
        <taxon>Chordata</taxon>
        <taxon>Craniata</taxon>
        <taxon>Vertebrata</taxon>
        <taxon>Euteleostomi</taxon>
        <taxon>Actinopterygii</taxon>
        <taxon>Neopterygii</taxon>
        <taxon>Teleostei</taxon>
        <taxon>Neoteleostei</taxon>
        <taxon>Acanthomorphata</taxon>
        <taxon>Ovalentaria</taxon>
        <taxon>Atherinomorphae</taxon>
        <taxon>Cyprinodontiformes</taxon>
        <taxon>Goodeidae</taxon>
        <taxon>Crenichthys</taxon>
    </lineage>
</organism>
<sequence>MKGVTVRCFCTGVPHLSAISWASLGSGEPEEGVSSLFTQCPALFSNSKPSLSKNSLSQTQRSIHRPAHPQVTAELRRRKRDNTNWRLLEQARSQPANHRHSCIQKSRPSSTGGLDDRVAHSSHSLLDNLVPVKCGRIPNLNPKTYKLTARTLWFHVLGCGLAPYLRTLASCELSKSAFVYALFQPASGHSLKSHFQRLKQYLPCVDHQETTSVESRKQPAAGSLCYDFCLFFNFHDSRSRPGATKFA</sequence>
<evidence type="ECO:0000313" key="2">
    <source>
        <dbReference type="EMBL" id="KAK5610250.1"/>
    </source>
</evidence>
<evidence type="ECO:0000313" key="3">
    <source>
        <dbReference type="Proteomes" id="UP001311232"/>
    </source>
</evidence>
<dbReference type="EMBL" id="JAHHUM010001614">
    <property type="protein sequence ID" value="KAK5610250.1"/>
    <property type="molecule type" value="Genomic_DNA"/>
</dbReference>
<feature type="region of interest" description="Disordered" evidence="1">
    <location>
        <begin position="48"/>
        <end position="70"/>
    </location>
</feature>
<reference evidence="2 3" key="1">
    <citation type="submission" date="2021-06" db="EMBL/GenBank/DDBJ databases">
        <authorList>
            <person name="Palmer J.M."/>
        </authorList>
    </citation>
    <scope>NUCLEOTIDE SEQUENCE [LARGE SCALE GENOMIC DNA]</scope>
    <source>
        <strain evidence="2 3">MEX-2019</strain>
        <tissue evidence="2">Muscle</tissue>
    </source>
</reference>
<proteinExistence type="predicted"/>
<dbReference type="Proteomes" id="UP001311232">
    <property type="component" value="Unassembled WGS sequence"/>
</dbReference>
<keyword evidence="3" id="KW-1185">Reference proteome</keyword>
<dbReference type="AlphaFoldDB" id="A0AAV9RML8"/>
<name>A0AAV9RML8_9TELE</name>